<evidence type="ECO:0000313" key="2">
    <source>
        <dbReference type="Proteomes" id="UP000692954"/>
    </source>
</evidence>
<proteinExistence type="predicted"/>
<accession>A0A8S1M623</accession>
<comment type="caution">
    <text evidence="1">The sequence shown here is derived from an EMBL/GenBank/DDBJ whole genome shotgun (WGS) entry which is preliminary data.</text>
</comment>
<dbReference type="AlphaFoldDB" id="A0A8S1M623"/>
<sequence>MQSIKNYVNGELNGELNNNEFMTTRMNIINAVNKMNIKSEEFKDGFENNPVRIKISEYLKLLFKDNYETIWRFKSKQFQRNNLHNYIKYQKLKMNQNEVQVFVKTCEWFLFRMAYIIQNWCCL</sequence>
<name>A0A8S1M623_9CILI</name>
<reference evidence="1" key="1">
    <citation type="submission" date="2021-01" db="EMBL/GenBank/DDBJ databases">
        <authorList>
            <consortium name="Genoscope - CEA"/>
            <person name="William W."/>
        </authorList>
    </citation>
    <scope>NUCLEOTIDE SEQUENCE</scope>
</reference>
<organism evidence="1 2">
    <name type="scientific">Paramecium sonneborni</name>
    <dbReference type="NCBI Taxonomy" id="65129"/>
    <lineage>
        <taxon>Eukaryota</taxon>
        <taxon>Sar</taxon>
        <taxon>Alveolata</taxon>
        <taxon>Ciliophora</taxon>
        <taxon>Intramacronucleata</taxon>
        <taxon>Oligohymenophorea</taxon>
        <taxon>Peniculida</taxon>
        <taxon>Parameciidae</taxon>
        <taxon>Paramecium</taxon>
    </lineage>
</organism>
<keyword evidence="2" id="KW-1185">Reference proteome</keyword>
<protein>
    <submittedName>
        <fullName evidence="1">Uncharacterized protein</fullName>
    </submittedName>
</protein>
<evidence type="ECO:0000313" key="1">
    <source>
        <dbReference type="EMBL" id="CAD8074242.1"/>
    </source>
</evidence>
<gene>
    <name evidence="1" type="ORF">PSON_ATCC_30995.1.T0310387</name>
</gene>
<dbReference type="EMBL" id="CAJJDN010000031">
    <property type="protein sequence ID" value="CAD8074242.1"/>
    <property type="molecule type" value="Genomic_DNA"/>
</dbReference>
<dbReference type="Proteomes" id="UP000692954">
    <property type="component" value="Unassembled WGS sequence"/>
</dbReference>